<evidence type="ECO:0000313" key="2">
    <source>
        <dbReference type="EMBL" id="RBI84400.1"/>
    </source>
</evidence>
<evidence type="ECO:0008006" key="4">
    <source>
        <dbReference type="Google" id="ProtNLM"/>
    </source>
</evidence>
<keyword evidence="1" id="KW-0472">Membrane</keyword>
<proteinExistence type="predicted"/>
<sequence length="62" mass="7036">MWVRRRLPPGTRLPVGLLLIAGGVLGFLPILGFWMIPLGVAVAATDVQPLWRRFRAWRARSR</sequence>
<protein>
    <recommendedName>
        <fullName evidence="4">Transmembrane protein (PGPGW)</fullName>
    </recommendedName>
</protein>
<dbReference type="EMBL" id="QNTQ01000011">
    <property type="protein sequence ID" value="RBI84400.1"/>
    <property type="molecule type" value="Genomic_DNA"/>
</dbReference>
<comment type="caution">
    <text evidence="2">The sequence shown here is derived from an EMBL/GenBank/DDBJ whole genome shotgun (WGS) entry which is preliminary data.</text>
</comment>
<feature type="transmembrane region" description="Helical" evidence="1">
    <location>
        <begin position="12"/>
        <end position="36"/>
    </location>
</feature>
<evidence type="ECO:0000313" key="3">
    <source>
        <dbReference type="Proteomes" id="UP000253370"/>
    </source>
</evidence>
<name>A0A365U714_9RHOB</name>
<dbReference type="Proteomes" id="UP000253370">
    <property type="component" value="Unassembled WGS sequence"/>
</dbReference>
<organism evidence="2 3">
    <name type="scientific">Rhodosalinus halophilus</name>
    <dbReference type="NCBI Taxonomy" id="2259333"/>
    <lineage>
        <taxon>Bacteria</taxon>
        <taxon>Pseudomonadati</taxon>
        <taxon>Pseudomonadota</taxon>
        <taxon>Alphaproteobacteria</taxon>
        <taxon>Rhodobacterales</taxon>
        <taxon>Paracoccaceae</taxon>
        <taxon>Rhodosalinus</taxon>
    </lineage>
</organism>
<dbReference type="AlphaFoldDB" id="A0A365U714"/>
<evidence type="ECO:0000256" key="1">
    <source>
        <dbReference type="SAM" id="Phobius"/>
    </source>
</evidence>
<gene>
    <name evidence="2" type="ORF">DRV85_12445</name>
</gene>
<keyword evidence="1" id="KW-1133">Transmembrane helix</keyword>
<accession>A0A365U714</accession>
<reference evidence="2 3" key="1">
    <citation type="submission" date="2018-07" db="EMBL/GenBank/DDBJ databases">
        <title>Rhodosalinus sp. strain E84T genomic sequence and assembly.</title>
        <authorList>
            <person name="Liu Z.-W."/>
            <person name="Lu D.-C."/>
        </authorList>
    </citation>
    <scope>NUCLEOTIDE SEQUENCE [LARGE SCALE GENOMIC DNA]</scope>
    <source>
        <strain evidence="2 3">E84</strain>
    </source>
</reference>
<keyword evidence="1" id="KW-0812">Transmembrane</keyword>
<keyword evidence="3" id="KW-1185">Reference proteome</keyword>